<sequence length="76" mass="8769">MVCDVRCLCTVECKLYVQMCSWLLKQSWALYKHCNKAWICNFELKFAARPVFVSLSFSNPRIVTIANVNGMFISQA</sequence>
<comment type="caution">
    <text evidence="1">The sequence shown here is derived from an EMBL/GenBank/DDBJ whole genome shotgun (WGS) entry which is preliminary data.</text>
</comment>
<proteinExistence type="predicted"/>
<protein>
    <submittedName>
        <fullName evidence="1">Uncharacterized protein</fullName>
    </submittedName>
</protein>
<keyword evidence="2" id="KW-1185">Reference proteome</keyword>
<evidence type="ECO:0000313" key="2">
    <source>
        <dbReference type="Proteomes" id="UP001055879"/>
    </source>
</evidence>
<dbReference type="Proteomes" id="UP001055879">
    <property type="component" value="Linkage Group LG01"/>
</dbReference>
<reference evidence="2" key="1">
    <citation type="journal article" date="2022" name="Mol. Ecol. Resour.">
        <title>The genomes of chicory, endive, great burdock and yacon provide insights into Asteraceae palaeo-polyploidization history and plant inulin production.</title>
        <authorList>
            <person name="Fan W."/>
            <person name="Wang S."/>
            <person name="Wang H."/>
            <person name="Wang A."/>
            <person name="Jiang F."/>
            <person name="Liu H."/>
            <person name="Zhao H."/>
            <person name="Xu D."/>
            <person name="Zhang Y."/>
        </authorList>
    </citation>
    <scope>NUCLEOTIDE SEQUENCE [LARGE SCALE GENOMIC DNA]</scope>
    <source>
        <strain evidence="2">cv. Niubang</strain>
    </source>
</reference>
<reference evidence="1 2" key="2">
    <citation type="journal article" date="2022" name="Mol. Ecol. Resour.">
        <title>The genomes of chicory, endive, great burdock and yacon provide insights into Asteraceae paleo-polyploidization history and plant inulin production.</title>
        <authorList>
            <person name="Fan W."/>
            <person name="Wang S."/>
            <person name="Wang H."/>
            <person name="Wang A."/>
            <person name="Jiang F."/>
            <person name="Liu H."/>
            <person name="Zhao H."/>
            <person name="Xu D."/>
            <person name="Zhang Y."/>
        </authorList>
    </citation>
    <scope>NUCLEOTIDE SEQUENCE [LARGE SCALE GENOMIC DNA]</scope>
    <source>
        <strain evidence="2">cv. Niubang</strain>
    </source>
</reference>
<name>A0ACB9FQF9_ARCLA</name>
<organism evidence="1 2">
    <name type="scientific">Arctium lappa</name>
    <name type="common">Greater burdock</name>
    <name type="synonym">Lappa major</name>
    <dbReference type="NCBI Taxonomy" id="4217"/>
    <lineage>
        <taxon>Eukaryota</taxon>
        <taxon>Viridiplantae</taxon>
        <taxon>Streptophyta</taxon>
        <taxon>Embryophyta</taxon>
        <taxon>Tracheophyta</taxon>
        <taxon>Spermatophyta</taxon>
        <taxon>Magnoliopsida</taxon>
        <taxon>eudicotyledons</taxon>
        <taxon>Gunneridae</taxon>
        <taxon>Pentapetalae</taxon>
        <taxon>asterids</taxon>
        <taxon>campanulids</taxon>
        <taxon>Asterales</taxon>
        <taxon>Asteraceae</taxon>
        <taxon>Carduoideae</taxon>
        <taxon>Cardueae</taxon>
        <taxon>Arctiinae</taxon>
        <taxon>Arctium</taxon>
    </lineage>
</organism>
<accession>A0ACB9FQF9</accession>
<evidence type="ECO:0000313" key="1">
    <source>
        <dbReference type="EMBL" id="KAI3773196.1"/>
    </source>
</evidence>
<gene>
    <name evidence="1" type="ORF">L6452_04400</name>
</gene>
<dbReference type="EMBL" id="CM042047">
    <property type="protein sequence ID" value="KAI3773196.1"/>
    <property type="molecule type" value="Genomic_DNA"/>
</dbReference>